<dbReference type="EMBL" id="FPHB01000011">
    <property type="protein sequence ID" value="SFV50453.1"/>
    <property type="molecule type" value="Genomic_DNA"/>
</dbReference>
<sequence>MFLFFGCSSKEVFEPKNVAVEWKALKESDTKIIDKTAEIAELEDGRVLVKNQELNVTIAPDFRVIGKNGDYILSTNIDGDLYLHNIDTNTTKKLELKKTIAAASTDGDVVAVVFASGKLALYKLLSGKLLLKLEGGTSIALDARIVNPYFMNDLVLFLTLDGKIVIVNKTLKKRLRTIIVSANEYFNNVIYFDILQERLIVATGTKILSFGRSQKRVELEARNITHDKDHLYVATKQGDIIELSSDLDIKRKVHFPFAHFLGLKIYKGVLYALEKEGYIIKLSKDLLTYKIYEVDIPDDGYVYSGNDRFFVGDRVVFLDELSK</sequence>
<gene>
    <name evidence="1" type="ORF">MNB_SM-7-1090</name>
</gene>
<protein>
    <submittedName>
        <fullName evidence="1">Putative lipoprotein</fullName>
    </submittedName>
</protein>
<reference evidence="1" key="1">
    <citation type="submission" date="2016-10" db="EMBL/GenBank/DDBJ databases">
        <authorList>
            <person name="de Groot N.N."/>
        </authorList>
    </citation>
    <scope>NUCLEOTIDE SEQUENCE</scope>
</reference>
<dbReference type="InterPro" id="IPR011047">
    <property type="entry name" value="Quinoprotein_ADH-like_sf"/>
</dbReference>
<dbReference type="InterPro" id="IPR015943">
    <property type="entry name" value="WD40/YVTN_repeat-like_dom_sf"/>
</dbReference>
<evidence type="ECO:0000313" key="1">
    <source>
        <dbReference type="EMBL" id="SFV50453.1"/>
    </source>
</evidence>
<organism evidence="1">
    <name type="scientific">hydrothermal vent metagenome</name>
    <dbReference type="NCBI Taxonomy" id="652676"/>
    <lineage>
        <taxon>unclassified sequences</taxon>
        <taxon>metagenomes</taxon>
        <taxon>ecological metagenomes</taxon>
    </lineage>
</organism>
<keyword evidence="1" id="KW-0449">Lipoprotein</keyword>
<dbReference type="Gene3D" id="2.130.10.10">
    <property type="entry name" value="YVTN repeat-like/Quinoprotein amine dehydrogenase"/>
    <property type="match status" value="1"/>
</dbReference>
<name>A0A1W1BA76_9ZZZZ</name>
<accession>A0A1W1BA76</accession>
<dbReference type="SUPFAM" id="SSF50998">
    <property type="entry name" value="Quinoprotein alcohol dehydrogenase-like"/>
    <property type="match status" value="1"/>
</dbReference>
<proteinExistence type="predicted"/>
<dbReference type="AlphaFoldDB" id="A0A1W1BA76"/>